<evidence type="ECO:0000313" key="2">
    <source>
        <dbReference type="EMBL" id="SMD06439.1"/>
    </source>
</evidence>
<sequence>MRFRSLLASSVICTAISALVLSTVSGVAHAAPTTASATDKGPIGWQVYRQMDQLAMMRPGAVSRQFSSFDRTGGNDDGFVGTYSCLRTTASGCVIAERVGAGQIDSMWFTRDFGSMVNNGRLKIELDGRVVLDQLLQEVVNGKLGAPWVWPLVGNGEDTSGGAVIKVPMPYRESMRVTVQANPLFYHVAYRDFADADGVQTFNPADQALDVIAKLRGYGIRDPKSVATSRAPVSTGAVSAGKSKNVAALAGSGWLTQLRVKIPQVVASPRVGDDGRAFAIGGSTTFKVAIDPANSGVRITRRYDPQVGNQRARLSVDGTQVGFWESGPRVPVGEWRDQTIMIPAALTAGKSSLTILNEYIASDLDVNEFRYNIHSNVGGDWRRTDVMDVGPNHPGEEAAHGYTIRGLNWQGYRVFRYPVPAAEVTRSDAVLSGVRVVISFDGKATVDAPLGEFFGSGLGEYDTMTLMSSMDTAPDGWYTAWWPMPYARNATVSLVNESGVPLGDVTVETDYVPDPAVAAALLSGRIGYFHATKSAGNTVPNQDFTFLQATGRGVYYGVTHSMRGSIPNGNMRLYLEGDERVYVDGATTPMIYGTGTEDFYESGWYFRDGVTYTMPLAGNPAWELNGDGCQHDCTGAYRLMIGEAVSFSSHLRFDIQHGPVNDVAANYSSTSYWYGQSTPAMVESDVLDVADDASRAAHAYESTGETRRTLQSTFEGKDDKVNVTDGVAATTGPITFTLKLAPGSSGARLLRMNDQSEAFQQANVSVDGTAVGTWFQPLGNTSSRWLEDSFELPESMVAGKSSVTVRIVPESGSPAWSAARYRMLTKTG</sequence>
<keyword evidence="3" id="KW-1185">Reference proteome</keyword>
<evidence type="ECO:0000313" key="3">
    <source>
        <dbReference type="Proteomes" id="UP000192674"/>
    </source>
</evidence>
<evidence type="ECO:0000256" key="1">
    <source>
        <dbReference type="SAM" id="SignalP"/>
    </source>
</evidence>
<gene>
    <name evidence="2" type="ORF">SAMN05661093_04098</name>
</gene>
<dbReference type="Proteomes" id="UP000192674">
    <property type="component" value="Unassembled WGS sequence"/>
</dbReference>
<dbReference type="EMBL" id="FWXV01000003">
    <property type="protein sequence ID" value="SMD06439.1"/>
    <property type="molecule type" value="Genomic_DNA"/>
</dbReference>
<feature type="chain" id="PRO_5012845619" description="DUF2961 domain-containing protein" evidence="1">
    <location>
        <begin position="31"/>
        <end position="828"/>
    </location>
</feature>
<organism evidence="2 3">
    <name type="scientific">Kibdelosporangium aridum</name>
    <dbReference type="NCBI Taxonomy" id="2030"/>
    <lineage>
        <taxon>Bacteria</taxon>
        <taxon>Bacillati</taxon>
        <taxon>Actinomycetota</taxon>
        <taxon>Actinomycetes</taxon>
        <taxon>Pseudonocardiales</taxon>
        <taxon>Pseudonocardiaceae</taxon>
        <taxon>Kibdelosporangium</taxon>
    </lineage>
</organism>
<evidence type="ECO:0008006" key="4">
    <source>
        <dbReference type="Google" id="ProtNLM"/>
    </source>
</evidence>
<feature type="signal peptide" evidence="1">
    <location>
        <begin position="1"/>
        <end position="30"/>
    </location>
</feature>
<protein>
    <recommendedName>
        <fullName evidence="4">DUF2961 domain-containing protein</fullName>
    </recommendedName>
</protein>
<dbReference type="Pfam" id="PF11175">
    <property type="entry name" value="DUF2961"/>
    <property type="match status" value="1"/>
</dbReference>
<dbReference type="RefSeq" id="WP_084428478.1">
    <property type="nucleotide sequence ID" value="NZ_FWXV01000003.1"/>
</dbReference>
<accession>A0A1W2E9I3</accession>
<dbReference type="Gene3D" id="2.60.120.1390">
    <property type="match status" value="3"/>
</dbReference>
<reference evidence="2 3" key="1">
    <citation type="submission" date="2017-04" db="EMBL/GenBank/DDBJ databases">
        <authorList>
            <person name="Afonso C.L."/>
            <person name="Miller P.J."/>
            <person name="Scott M.A."/>
            <person name="Spackman E."/>
            <person name="Goraichik I."/>
            <person name="Dimitrov K.M."/>
            <person name="Suarez D.L."/>
            <person name="Swayne D.E."/>
        </authorList>
    </citation>
    <scope>NUCLEOTIDE SEQUENCE [LARGE SCALE GENOMIC DNA]</scope>
    <source>
        <strain evidence="2 3">DSM 43828</strain>
    </source>
</reference>
<dbReference type="AlphaFoldDB" id="A0A1W2E9I3"/>
<name>A0A1W2E9I3_KIBAR</name>
<keyword evidence="1" id="KW-0732">Signal</keyword>
<proteinExistence type="predicted"/>
<dbReference type="InterPro" id="IPR021345">
    <property type="entry name" value="DUF2961"/>
</dbReference>